<evidence type="ECO:0000313" key="2">
    <source>
        <dbReference type="Proteomes" id="UP001597214"/>
    </source>
</evidence>
<gene>
    <name evidence="1" type="ORF">ACFSCX_02450</name>
</gene>
<dbReference type="Proteomes" id="UP001597214">
    <property type="component" value="Unassembled WGS sequence"/>
</dbReference>
<organism evidence="1 2">
    <name type="scientific">Bacillus salitolerans</name>
    <dbReference type="NCBI Taxonomy" id="1437434"/>
    <lineage>
        <taxon>Bacteria</taxon>
        <taxon>Bacillati</taxon>
        <taxon>Bacillota</taxon>
        <taxon>Bacilli</taxon>
        <taxon>Bacillales</taxon>
        <taxon>Bacillaceae</taxon>
        <taxon>Bacillus</taxon>
    </lineage>
</organism>
<comment type="caution">
    <text evidence="1">The sequence shown here is derived from an EMBL/GenBank/DDBJ whole genome shotgun (WGS) entry which is preliminary data.</text>
</comment>
<proteinExistence type="predicted"/>
<keyword evidence="2" id="KW-1185">Reference proteome</keyword>
<evidence type="ECO:0008006" key="3">
    <source>
        <dbReference type="Google" id="ProtNLM"/>
    </source>
</evidence>
<dbReference type="EMBL" id="JBHUEM010000003">
    <property type="protein sequence ID" value="MFD1735413.1"/>
    <property type="molecule type" value="Genomic_DNA"/>
</dbReference>
<evidence type="ECO:0000313" key="1">
    <source>
        <dbReference type="EMBL" id="MFD1735413.1"/>
    </source>
</evidence>
<accession>A0ABW4LKY1</accession>
<reference evidence="2" key="1">
    <citation type="journal article" date="2019" name="Int. J. Syst. Evol. Microbiol.">
        <title>The Global Catalogue of Microorganisms (GCM) 10K type strain sequencing project: providing services to taxonomists for standard genome sequencing and annotation.</title>
        <authorList>
            <consortium name="The Broad Institute Genomics Platform"/>
            <consortium name="The Broad Institute Genome Sequencing Center for Infectious Disease"/>
            <person name="Wu L."/>
            <person name="Ma J."/>
        </authorList>
    </citation>
    <scope>NUCLEOTIDE SEQUENCE [LARGE SCALE GENOMIC DNA]</scope>
    <source>
        <strain evidence="2">CCUG 49339</strain>
    </source>
</reference>
<sequence length="330" mass="38558">MNNLTLSNKSWKAQSITDKLTDIALEQNKMLAANKGYVISPQKIIRCSRVSDLEIRLLQELMSLMGGINYAFPGHKRLAYKLRKKSTTSIKKALTALRDKGFIEWQIGGGDLGTNHYRVKNLFYNPYLIMSEATDYCVEIILEKYRGVIQYEELYGAIMDFMEPRKDIIDTEADIYGLYIKHLFDFPEDRDCPNLYITYCDRLSDHIESRTGIPIDILWDSHFIEIFKSRLNQMNIEEDKAFDTFFSEATLIRTQVIEEKFGYPLFDEIPLTYKMEEQTDLLGYQNTQIFIDAEYHVNELGNRVTNDQKCFARGKYITSKIFELIEKHSL</sequence>
<protein>
    <recommendedName>
        <fullName evidence="3">Helix-turn-helix domain-containing protein</fullName>
    </recommendedName>
</protein>
<name>A0ABW4LKY1_9BACI</name>
<dbReference type="RefSeq" id="WP_377926513.1">
    <property type="nucleotide sequence ID" value="NZ_JBHUEM010000003.1"/>
</dbReference>